<dbReference type="InterPro" id="IPR050593">
    <property type="entry name" value="LovG"/>
</dbReference>
<dbReference type="AlphaFoldDB" id="A0A9W9TD96"/>
<dbReference type="Gene3D" id="3.40.50.1820">
    <property type="entry name" value="alpha/beta hydrolase"/>
    <property type="match status" value="1"/>
</dbReference>
<dbReference type="GO" id="GO:0017000">
    <property type="term" value="P:antibiotic biosynthetic process"/>
    <property type="evidence" value="ECO:0007669"/>
    <property type="project" value="UniProtKB-ARBA"/>
</dbReference>
<proteinExistence type="predicted"/>
<keyword evidence="4" id="KW-1185">Reference proteome</keyword>
<dbReference type="GO" id="GO:0072330">
    <property type="term" value="P:monocarboxylic acid biosynthetic process"/>
    <property type="evidence" value="ECO:0007669"/>
    <property type="project" value="UniProtKB-ARBA"/>
</dbReference>
<dbReference type="EMBL" id="JAPQKR010000004">
    <property type="protein sequence ID" value="KAJ5218493.1"/>
    <property type="molecule type" value="Genomic_DNA"/>
</dbReference>
<organism evidence="3 4">
    <name type="scientific">Penicillium cinerascens</name>
    <dbReference type="NCBI Taxonomy" id="70096"/>
    <lineage>
        <taxon>Eukaryota</taxon>
        <taxon>Fungi</taxon>
        <taxon>Dikarya</taxon>
        <taxon>Ascomycota</taxon>
        <taxon>Pezizomycotina</taxon>
        <taxon>Eurotiomycetes</taxon>
        <taxon>Eurotiomycetidae</taxon>
        <taxon>Eurotiales</taxon>
        <taxon>Aspergillaceae</taxon>
        <taxon>Penicillium</taxon>
    </lineage>
</organism>
<dbReference type="GeneID" id="83174955"/>
<evidence type="ECO:0000259" key="2">
    <source>
        <dbReference type="Pfam" id="PF03959"/>
    </source>
</evidence>
<protein>
    <submittedName>
        <fullName evidence="3">Serine hydrolase FSH</fullName>
    </submittedName>
</protein>
<evidence type="ECO:0000256" key="1">
    <source>
        <dbReference type="ARBA" id="ARBA00022801"/>
    </source>
</evidence>
<dbReference type="GO" id="GO:0005634">
    <property type="term" value="C:nucleus"/>
    <property type="evidence" value="ECO:0007669"/>
    <property type="project" value="TreeGrafter"/>
</dbReference>
<name>A0A9W9TD96_9EURO</name>
<dbReference type="GO" id="GO:0019748">
    <property type="term" value="P:secondary metabolic process"/>
    <property type="evidence" value="ECO:0007669"/>
    <property type="project" value="TreeGrafter"/>
</dbReference>
<keyword evidence="1 3" id="KW-0378">Hydrolase</keyword>
<dbReference type="PANTHER" id="PTHR48070">
    <property type="entry name" value="ESTERASE OVCA2"/>
    <property type="match status" value="1"/>
</dbReference>
<dbReference type="GO" id="GO:0005737">
    <property type="term" value="C:cytoplasm"/>
    <property type="evidence" value="ECO:0007669"/>
    <property type="project" value="TreeGrafter"/>
</dbReference>
<dbReference type="InterPro" id="IPR029058">
    <property type="entry name" value="AB_hydrolase_fold"/>
</dbReference>
<reference evidence="3" key="1">
    <citation type="submission" date="2022-12" db="EMBL/GenBank/DDBJ databases">
        <authorList>
            <person name="Petersen C."/>
        </authorList>
    </citation>
    <scope>NUCLEOTIDE SEQUENCE</scope>
    <source>
        <strain evidence="3">IBT 15544</strain>
    </source>
</reference>
<comment type="caution">
    <text evidence="3">The sequence shown here is derived from an EMBL/GenBank/DDBJ whole genome shotgun (WGS) entry which is preliminary data.</text>
</comment>
<evidence type="ECO:0000313" key="4">
    <source>
        <dbReference type="Proteomes" id="UP001150904"/>
    </source>
</evidence>
<dbReference type="InterPro" id="IPR005645">
    <property type="entry name" value="FSH-like_dom"/>
</dbReference>
<dbReference type="Proteomes" id="UP001150904">
    <property type="component" value="Unassembled WGS sequence"/>
</dbReference>
<dbReference type="GO" id="GO:0016787">
    <property type="term" value="F:hydrolase activity"/>
    <property type="evidence" value="ECO:0007669"/>
    <property type="project" value="UniProtKB-KW"/>
</dbReference>
<reference evidence="3" key="2">
    <citation type="journal article" date="2023" name="IMA Fungus">
        <title>Comparative genomic study of the Penicillium genus elucidates a diverse pangenome and 15 lateral gene transfer events.</title>
        <authorList>
            <person name="Petersen C."/>
            <person name="Sorensen T."/>
            <person name="Nielsen M.R."/>
            <person name="Sondergaard T.E."/>
            <person name="Sorensen J.L."/>
            <person name="Fitzpatrick D.A."/>
            <person name="Frisvad J.C."/>
            <person name="Nielsen K.L."/>
        </authorList>
    </citation>
    <scope>NUCLEOTIDE SEQUENCE</scope>
    <source>
        <strain evidence="3">IBT 15544</strain>
    </source>
</reference>
<dbReference type="PANTHER" id="PTHR48070:SF4">
    <property type="entry name" value="ESTERASE ALNB"/>
    <property type="match status" value="1"/>
</dbReference>
<feature type="domain" description="Serine hydrolase" evidence="2">
    <location>
        <begin position="2"/>
        <end position="239"/>
    </location>
</feature>
<dbReference type="SUPFAM" id="SSF53474">
    <property type="entry name" value="alpha/beta-Hydrolases"/>
    <property type="match status" value="1"/>
</dbReference>
<dbReference type="Pfam" id="PF03959">
    <property type="entry name" value="FSH1"/>
    <property type="match status" value="1"/>
</dbReference>
<gene>
    <name evidence="3" type="ORF">N7498_000592</name>
</gene>
<dbReference type="OrthoDB" id="414698at2759"/>
<accession>A0A9W9TD96</accession>
<evidence type="ECO:0000313" key="3">
    <source>
        <dbReference type="EMBL" id="KAJ5218493.1"/>
    </source>
</evidence>
<sequence>MTILCLHGSYGSAGKFKIQLGTLVEAVQKTDSVQFKWIDGGHNITPPDNFANYFGTPPYYRFFAFDGVSALDTIVTKIRDFPTGMTAEDTIRKLINEEALAKLDTIQSTLDRIFKIIDEDPSIDGLIGYSEGATLAATLIMEERRRSEEEGRPRRINHAVFLAGWPPLRLSPSTNSVGCVLADECEDLIDVPTCHIIGCKDPYIHGAMALFGVCDDDTAVLFDHGSGHTVPRDAQTIQELAEVIKGVRQQGKKCGW</sequence>
<dbReference type="RefSeq" id="XP_058313066.1">
    <property type="nucleotide sequence ID" value="XM_058447655.1"/>
</dbReference>